<dbReference type="AlphaFoldDB" id="A0A5B0P692"/>
<reference evidence="3 4" key="1">
    <citation type="submission" date="2019-05" db="EMBL/GenBank/DDBJ databases">
        <title>Emergence of the Ug99 lineage of the wheat stem rust pathogen through somatic hybridization.</title>
        <authorList>
            <person name="Li F."/>
            <person name="Upadhyaya N.M."/>
            <person name="Sperschneider J."/>
            <person name="Matny O."/>
            <person name="Nguyen-Phuc H."/>
            <person name="Mago R."/>
            <person name="Raley C."/>
            <person name="Miller M.E."/>
            <person name="Silverstein K.A.T."/>
            <person name="Henningsen E."/>
            <person name="Hirsch C.D."/>
            <person name="Visser B."/>
            <person name="Pretorius Z.A."/>
            <person name="Steffenson B.J."/>
            <person name="Schwessinger B."/>
            <person name="Dodds P.N."/>
            <person name="Figueroa M."/>
        </authorList>
    </citation>
    <scope>NUCLEOTIDE SEQUENCE [LARGE SCALE GENOMIC DNA]</scope>
    <source>
        <strain evidence="1">21-0</strain>
        <strain evidence="2 4">Ug99</strain>
    </source>
</reference>
<proteinExistence type="predicted"/>
<dbReference type="Proteomes" id="UP000325313">
    <property type="component" value="Unassembled WGS sequence"/>
</dbReference>
<gene>
    <name evidence="1" type="ORF">PGT21_023459</name>
    <name evidence="2" type="ORF">PGTUg99_026332</name>
</gene>
<comment type="caution">
    <text evidence="1">The sequence shown here is derived from an EMBL/GenBank/DDBJ whole genome shotgun (WGS) entry which is preliminary data.</text>
</comment>
<accession>A0A5B0P692</accession>
<dbReference type="Proteomes" id="UP000324748">
    <property type="component" value="Unassembled WGS sequence"/>
</dbReference>
<evidence type="ECO:0000313" key="1">
    <source>
        <dbReference type="EMBL" id="KAA1096633.1"/>
    </source>
</evidence>
<organism evidence="1 3">
    <name type="scientific">Puccinia graminis f. sp. tritici</name>
    <dbReference type="NCBI Taxonomy" id="56615"/>
    <lineage>
        <taxon>Eukaryota</taxon>
        <taxon>Fungi</taxon>
        <taxon>Dikarya</taxon>
        <taxon>Basidiomycota</taxon>
        <taxon>Pucciniomycotina</taxon>
        <taxon>Pucciniomycetes</taxon>
        <taxon>Pucciniales</taxon>
        <taxon>Pucciniaceae</taxon>
        <taxon>Puccinia</taxon>
    </lineage>
</organism>
<dbReference type="EMBL" id="VDEP01000102">
    <property type="protein sequence ID" value="KAA1131802.1"/>
    <property type="molecule type" value="Genomic_DNA"/>
</dbReference>
<evidence type="ECO:0000313" key="2">
    <source>
        <dbReference type="EMBL" id="KAA1131802.1"/>
    </source>
</evidence>
<name>A0A5B0P692_PUCGR</name>
<keyword evidence="3" id="KW-1185">Reference proteome</keyword>
<evidence type="ECO:0000313" key="4">
    <source>
        <dbReference type="Proteomes" id="UP000325313"/>
    </source>
</evidence>
<evidence type="ECO:0000313" key="3">
    <source>
        <dbReference type="Proteomes" id="UP000324748"/>
    </source>
</evidence>
<dbReference type="EMBL" id="VSWC01000067">
    <property type="protein sequence ID" value="KAA1096633.1"/>
    <property type="molecule type" value="Genomic_DNA"/>
</dbReference>
<protein>
    <submittedName>
        <fullName evidence="1">Uncharacterized protein</fullName>
    </submittedName>
</protein>
<sequence>MIDQPIEPTTPKSVVVSFPEPNCAQLKAAVQQNALTGEAEARRIALIGQINMAYYDIVRQKIDRLGKKKELDKNKGTGATWTSGSTDMAIIRV</sequence>